<dbReference type="Pfam" id="PF00172">
    <property type="entry name" value="Zn_clus"/>
    <property type="match status" value="1"/>
</dbReference>
<feature type="domain" description="Zn(2)-C6 fungal-type" evidence="7">
    <location>
        <begin position="16"/>
        <end position="44"/>
    </location>
</feature>
<organism evidence="8 9">
    <name type="scientific">Phomopsis amygdali</name>
    <name type="common">Fusicoccum amygdali</name>
    <dbReference type="NCBI Taxonomy" id="1214568"/>
    <lineage>
        <taxon>Eukaryota</taxon>
        <taxon>Fungi</taxon>
        <taxon>Dikarya</taxon>
        <taxon>Ascomycota</taxon>
        <taxon>Pezizomycotina</taxon>
        <taxon>Sordariomycetes</taxon>
        <taxon>Sordariomycetidae</taxon>
        <taxon>Diaporthales</taxon>
        <taxon>Diaporthaceae</taxon>
        <taxon>Diaporthe</taxon>
    </lineage>
</organism>
<dbReference type="AlphaFoldDB" id="A0AAD9S283"/>
<evidence type="ECO:0000256" key="3">
    <source>
        <dbReference type="ARBA" id="ARBA00023015"/>
    </source>
</evidence>
<keyword evidence="2" id="KW-0862">Zinc</keyword>
<keyword evidence="9" id="KW-1185">Reference proteome</keyword>
<dbReference type="Proteomes" id="UP001265746">
    <property type="component" value="Unassembled WGS sequence"/>
</dbReference>
<keyword evidence="6" id="KW-0539">Nucleus</keyword>
<keyword evidence="4" id="KW-0238">DNA-binding</keyword>
<dbReference type="InterPro" id="IPR001138">
    <property type="entry name" value="Zn2Cys6_DnaBD"/>
</dbReference>
<dbReference type="EMBL" id="JAUJFL010000011">
    <property type="protein sequence ID" value="KAK2596281.1"/>
    <property type="molecule type" value="Genomic_DNA"/>
</dbReference>
<dbReference type="GO" id="GO:0005634">
    <property type="term" value="C:nucleus"/>
    <property type="evidence" value="ECO:0007669"/>
    <property type="project" value="UniProtKB-SubCell"/>
</dbReference>
<dbReference type="GO" id="GO:0000981">
    <property type="term" value="F:DNA-binding transcription factor activity, RNA polymerase II-specific"/>
    <property type="evidence" value="ECO:0007669"/>
    <property type="project" value="InterPro"/>
</dbReference>
<reference evidence="8" key="1">
    <citation type="submission" date="2023-06" db="EMBL/GenBank/DDBJ databases">
        <authorList>
            <person name="Noh H."/>
        </authorList>
    </citation>
    <scope>NUCLEOTIDE SEQUENCE</scope>
    <source>
        <strain evidence="8">DUCC20226</strain>
    </source>
</reference>
<evidence type="ECO:0000313" key="9">
    <source>
        <dbReference type="Proteomes" id="UP001265746"/>
    </source>
</evidence>
<gene>
    <name evidence="8" type="ORF">N8I77_013177</name>
</gene>
<dbReference type="GO" id="GO:0045944">
    <property type="term" value="P:positive regulation of transcription by RNA polymerase II"/>
    <property type="evidence" value="ECO:0007669"/>
    <property type="project" value="TreeGrafter"/>
</dbReference>
<evidence type="ECO:0000256" key="5">
    <source>
        <dbReference type="ARBA" id="ARBA00023163"/>
    </source>
</evidence>
<comment type="subcellular location">
    <subcellularLocation>
        <location evidence="1">Nucleus</location>
    </subcellularLocation>
</comment>
<dbReference type="PROSITE" id="PS50048">
    <property type="entry name" value="ZN2_CY6_FUNGAL_2"/>
    <property type="match status" value="1"/>
</dbReference>
<evidence type="ECO:0000256" key="6">
    <source>
        <dbReference type="ARBA" id="ARBA00023242"/>
    </source>
</evidence>
<name>A0AAD9S283_PHOAM</name>
<proteinExistence type="predicted"/>
<keyword evidence="5" id="KW-0804">Transcription</keyword>
<dbReference type="Gene3D" id="4.10.240.10">
    <property type="entry name" value="Zn(2)-C6 fungal-type DNA-binding domain"/>
    <property type="match status" value="1"/>
</dbReference>
<dbReference type="CDD" id="cd00067">
    <property type="entry name" value="GAL4"/>
    <property type="match status" value="1"/>
</dbReference>
<protein>
    <recommendedName>
        <fullName evidence="7">Zn(2)-C6 fungal-type domain-containing protein</fullName>
    </recommendedName>
</protein>
<evidence type="ECO:0000256" key="4">
    <source>
        <dbReference type="ARBA" id="ARBA00023125"/>
    </source>
</evidence>
<dbReference type="InterPro" id="IPR021858">
    <property type="entry name" value="Fun_TF"/>
</dbReference>
<dbReference type="SMART" id="SM00066">
    <property type="entry name" value="GAL4"/>
    <property type="match status" value="1"/>
</dbReference>
<dbReference type="PANTHER" id="PTHR37534">
    <property type="entry name" value="TRANSCRIPTIONAL ACTIVATOR PROTEIN UGA3"/>
    <property type="match status" value="1"/>
</dbReference>
<comment type="caution">
    <text evidence="8">The sequence shown here is derived from an EMBL/GenBank/DDBJ whole genome shotgun (WGS) entry which is preliminary data.</text>
</comment>
<evidence type="ECO:0000256" key="2">
    <source>
        <dbReference type="ARBA" id="ARBA00022833"/>
    </source>
</evidence>
<evidence type="ECO:0000313" key="8">
    <source>
        <dbReference type="EMBL" id="KAK2596281.1"/>
    </source>
</evidence>
<dbReference type="PANTHER" id="PTHR37534:SF8">
    <property type="entry name" value="ZN(II)2CYS6 TRANSCRIPTION FACTOR (EUROFUNG)"/>
    <property type="match status" value="1"/>
</dbReference>
<evidence type="ECO:0000259" key="7">
    <source>
        <dbReference type="PROSITE" id="PS50048"/>
    </source>
</evidence>
<dbReference type="InterPro" id="IPR036864">
    <property type="entry name" value="Zn2-C6_fun-type_DNA-bd_sf"/>
</dbReference>
<sequence length="499" mass="55697">MLSLGEFASISSASKPCWTCIRRRVKCDLGLPTCYKCRSNSRECLGYSSNKPIVWTGVACRRKTSSRKLEGSRVLPTSTESHRSINADYQILSSDAAVSANPTDPLFQGLSLGTRRNIEYYLRECCSECTIYGDDFGNPFKQILVLMTQKTVVRDIIVAISVYHQARAVVASFPAAQNSGSSMAKTTLGSSLINDTTVLMHACKATQSLRAALSSADCSDAVVASAFLFTWLDMLDTQMPSWHHHLDGMKDLMCLRETSDASASTAGSVFQGFFHEAYAMISIFGSTLSRTKIDPTRELPQFDLGAVLQRAQSWSWTGCPAELAEILHDLNTLQSQGSNLPQTDVSSILSRLEKFSCSEWALHFPGKDLHQQRLHMASAYKGAIVIFASRALNSICDNPFLVGEIVDLTLHHLKQISPIDSHFKGILWPAFILGAETRFPEQQMWISSTLEQLYGMIHMWNIKRGLSVLRRLWDRPLPADGRRSWLEEVYNMDERLMLI</sequence>
<dbReference type="GO" id="GO:0008270">
    <property type="term" value="F:zinc ion binding"/>
    <property type="evidence" value="ECO:0007669"/>
    <property type="project" value="InterPro"/>
</dbReference>
<evidence type="ECO:0000256" key="1">
    <source>
        <dbReference type="ARBA" id="ARBA00004123"/>
    </source>
</evidence>
<dbReference type="GO" id="GO:0000976">
    <property type="term" value="F:transcription cis-regulatory region binding"/>
    <property type="evidence" value="ECO:0007669"/>
    <property type="project" value="TreeGrafter"/>
</dbReference>
<dbReference type="Pfam" id="PF11951">
    <property type="entry name" value="Fungal_trans_2"/>
    <property type="match status" value="1"/>
</dbReference>
<keyword evidence="3" id="KW-0805">Transcription regulation</keyword>
<dbReference type="SUPFAM" id="SSF57701">
    <property type="entry name" value="Zn2/Cys6 DNA-binding domain"/>
    <property type="match status" value="1"/>
</dbReference>
<accession>A0AAD9S283</accession>